<dbReference type="PANTHER" id="PTHR30408">
    <property type="entry name" value="TYPE-1 RESTRICTION ENZYME ECOKI SPECIFICITY PROTEIN"/>
    <property type="match status" value="1"/>
</dbReference>
<evidence type="ECO:0000256" key="3">
    <source>
        <dbReference type="ARBA" id="ARBA00023125"/>
    </source>
</evidence>
<dbReference type="GO" id="GO:0004519">
    <property type="term" value="F:endonuclease activity"/>
    <property type="evidence" value="ECO:0007669"/>
    <property type="project" value="UniProtKB-KW"/>
</dbReference>
<dbReference type="PANTHER" id="PTHR30408:SF13">
    <property type="entry name" value="TYPE I RESTRICTION ENZYME HINDI SPECIFICITY SUBUNIT"/>
    <property type="match status" value="1"/>
</dbReference>
<dbReference type="EC" id="3.1.21.-" evidence="5"/>
<gene>
    <name evidence="5" type="ORF">SNE33_07195</name>
</gene>
<protein>
    <submittedName>
        <fullName evidence="5">Restriction endonuclease subunit S</fullName>
        <ecNumber evidence="5">3.1.21.-</ecNumber>
    </submittedName>
</protein>
<comment type="similarity">
    <text evidence="1">Belongs to the type-I restriction system S methylase family.</text>
</comment>
<evidence type="ECO:0000313" key="6">
    <source>
        <dbReference type="Proteomes" id="UP001334501"/>
    </source>
</evidence>
<reference evidence="5 6" key="1">
    <citation type="journal article" date="2017" name="Curr. Microbiol.">
        <title>Lysobacter zhanggongensis sp. nov. Isolated from a Pit Mud.</title>
        <authorList>
            <person name="Zhang X.F."/>
            <person name="Wang H.H."/>
            <person name="Sun X.Y."/>
            <person name="Pan C.M."/>
        </authorList>
    </citation>
    <scope>NUCLEOTIDE SEQUENCE [LARGE SCALE GENOMIC DNA]</scope>
    <source>
        <strain evidence="5 6">ZGLJ7-1</strain>
    </source>
</reference>
<dbReference type="SUPFAM" id="SSF116734">
    <property type="entry name" value="DNA methylase specificity domain"/>
    <property type="match status" value="2"/>
</dbReference>
<comment type="caution">
    <text evidence="5">The sequence shown here is derived from an EMBL/GenBank/DDBJ whole genome shotgun (WGS) entry which is preliminary data.</text>
</comment>
<keyword evidence="2" id="KW-0680">Restriction system</keyword>
<dbReference type="EMBL" id="JAXGFO010000030">
    <property type="protein sequence ID" value="MEG3157673.1"/>
    <property type="molecule type" value="Genomic_DNA"/>
</dbReference>
<organism evidence="5 6">
    <name type="scientific">Lysobacter zhanggongensis</name>
    <dbReference type="NCBI Taxonomy" id="1774951"/>
    <lineage>
        <taxon>Bacteria</taxon>
        <taxon>Pseudomonadati</taxon>
        <taxon>Pseudomonadota</taxon>
        <taxon>Gammaproteobacteria</taxon>
        <taxon>Lysobacterales</taxon>
        <taxon>Lysobacteraceae</taxon>
        <taxon>Lysobacter</taxon>
    </lineage>
</organism>
<evidence type="ECO:0000313" key="5">
    <source>
        <dbReference type="EMBL" id="MEG3157673.1"/>
    </source>
</evidence>
<dbReference type="InterPro" id="IPR000055">
    <property type="entry name" value="Restrct_endonuc_typeI_TRD"/>
</dbReference>
<keyword evidence="5" id="KW-0378">Hydrolase</keyword>
<keyword evidence="6" id="KW-1185">Reference proteome</keyword>
<dbReference type="Pfam" id="PF01420">
    <property type="entry name" value="Methylase_S"/>
    <property type="match status" value="1"/>
</dbReference>
<proteinExistence type="inferred from homology"/>
<dbReference type="Gene3D" id="3.90.220.20">
    <property type="entry name" value="DNA methylase specificity domains"/>
    <property type="match status" value="2"/>
</dbReference>
<dbReference type="Gene3D" id="1.10.287.1120">
    <property type="entry name" value="Bipartite methylase S protein"/>
    <property type="match status" value="1"/>
</dbReference>
<accession>A0ABU7YQ35</accession>
<evidence type="ECO:0000256" key="2">
    <source>
        <dbReference type="ARBA" id="ARBA00022747"/>
    </source>
</evidence>
<dbReference type="GO" id="GO:0016787">
    <property type="term" value="F:hydrolase activity"/>
    <property type="evidence" value="ECO:0007669"/>
    <property type="project" value="UniProtKB-KW"/>
</dbReference>
<sequence length="437" mass="48069">MELESCLSPPSEWRKVSIASVCKRFTSGGTPSRKKLEYFEGGVLPWIKTKELADCVVGDAEEWITEEAIAYSSAKRLPRNTLLMAMYGATVGQLGVLGREMACNQACAAMVVDDTLCDFRFLYYQLLGNRRQIVSMATGAAQQNLSGAQIKTWVLPLPSRGEQSRICHVLWSIDERIALLRRTNATLEAIAQALFKSWFVDFDPVRAKAEGREPEGMDAVTAALFPSEFEDSKLGPIPKGWSARALDSIANYLNGLALQKYPPESDSEFLPVIKIAQLRAGHTRGADRASARLKPGYVVEDGDVLFSWSGSLEVETWGGGRGALNQHLFKVTSTEVPKWFYYLATRHHLPAFRETAAHKATTMGHIQRRHLTEALVAVPPGPLMKVLSETAAPLLDACLNNALRASSLEGLRDTLLPRLISGKLRLPEADAEVEALS</sequence>
<evidence type="ECO:0000256" key="1">
    <source>
        <dbReference type="ARBA" id="ARBA00010923"/>
    </source>
</evidence>
<dbReference type="Proteomes" id="UP001334501">
    <property type="component" value="Unassembled WGS sequence"/>
</dbReference>
<dbReference type="InterPro" id="IPR052021">
    <property type="entry name" value="Type-I_RS_S_subunit"/>
</dbReference>
<keyword evidence="5" id="KW-0540">Nuclease</keyword>
<feature type="domain" description="Type I restriction modification DNA specificity" evidence="4">
    <location>
        <begin position="10"/>
        <end position="188"/>
    </location>
</feature>
<dbReference type="InterPro" id="IPR044946">
    <property type="entry name" value="Restrct_endonuc_typeI_TRD_sf"/>
</dbReference>
<keyword evidence="5" id="KW-0255">Endonuclease</keyword>
<name>A0ABU7YQ35_9GAMM</name>
<keyword evidence="3" id="KW-0238">DNA-binding</keyword>
<evidence type="ECO:0000259" key="4">
    <source>
        <dbReference type="Pfam" id="PF01420"/>
    </source>
</evidence>
<dbReference type="RefSeq" id="WP_412699775.1">
    <property type="nucleotide sequence ID" value="NZ_JAXGFO010000030.1"/>
</dbReference>